<dbReference type="AlphaFoldDB" id="A0A2T0Q570"/>
<dbReference type="Gene3D" id="3.50.50.60">
    <property type="entry name" value="FAD/NAD(P)-binding domain"/>
    <property type="match status" value="2"/>
</dbReference>
<dbReference type="InterPro" id="IPR050097">
    <property type="entry name" value="Ferredoxin-NADP_redctase_2"/>
</dbReference>
<dbReference type="SUPFAM" id="SSF51905">
    <property type="entry name" value="FAD/NAD(P)-binding domain"/>
    <property type="match status" value="1"/>
</dbReference>
<keyword evidence="2" id="KW-0560">Oxidoreductase</keyword>
<evidence type="ECO:0000259" key="4">
    <source>
        <dbReference type="Pfam" id="PF07992"/>
    </source>
</evidence>
<dbReference type="InterPro" id="IPR023753">
    <property type="entry name" value="FAD/NAD-binding_dom"/>
</dbReference>
<dbReference type="Pfam" id="PF07992">
    <property type="entry name" value="Pyr_redox_2"/>
    <property type="match status" value="1"/>
</dbReference>
<organism evidence="5 6">
    <name type="scientific">Allonocardiopsis opalescens</name>
    <dbReference type="NCBI Taxonomy" id="1144618"/>
    <lineage>
        <taxon>Bacteria</taxon>
        <taxon>Bacillati</taxon>
        <taxon>Actinomycetota</taxon>
        <taxon>Actinomycetes</taxon>
        <taxon>Streptosporangiales</taxon>
        <taxon>Allonocardiopsis</taxon>
    </lineage>
</organism>
<evidence type="ECO:0000313" key="6">
    <source>
        <dbReference type="Proteomes" id="UP000237846"/>
    </source>
</evidence>
<evidence type="ECO:0000256" key="2">
    <source>
        <dbReference type="ARBA" id="ARBA00023002"/>
    </source>
</evidence>
<name>A0A2T0Q570_9ACTN</name>
<evidence type="ECO:0000313" key="5">
    <source>
        <dbReference type="EMBL" id="PRX98919.1"/>
    </source>
</evidence>
<dbReference type="OrthoDB" id="9786503at2"/>
<comment type="catalytic activity">
    <reaction evidence="3">
        <text>[thioredoxin]-dithiol + NADP(+) = [thioredoxin]-disulfide + NADPH + H(+)</text>
        <dbReference type="Rhea" id="RHEA:20345"/>
        <dbReference type="Rhea" id="RHEA-COMP:10698"/>
        <dbReference type="Rhea" id="RHEA-COMP:10700"/>
        <dbReference type="ChEBI" id="CHEBI:15378"/>
        <dbReference type="ChEBI" id="CHEBI:29950"/>
        <dbReference type="ChEBI" id="CHEBI:50058"/>
        <dbReference type="ChEBI" id="CHEBI:57783"/>
        <dbReference type="ChEBI" id="CHEBI:58349"/>
        <dbReference type="EC" id="1.8.1.9"/>
    </reaction>
</comment>
<accession>A0A2T0Q570</accession>
<comment type="caution">
    <text evidence="5">The sequence shown here is derived from an EMBL/GenBank/DDBJ whole genome shotgun (WGS) entry which is preliminary data.</text>
</comment>
<dbReference type="InterPro" id="IPR036188">
    <property type="entry name" value="FAD/NAD-bd_sf"/>
</dbReference>
<reference evidence="5 6" key="1">
    <citation type="submission" date="2018-03" db="EMBL/GenBank/DDBJ databases">
        <title>Genomic Encyclopedia of Archaeal and Bacterial Type Strains, Phase II (KMG-II): from individual species to whole genera.</title>
        <authorList>
            <person name="Goeker M."/>
        </authorList>
    </citation>
    <scope>NUCLEOTIDE SEQUENCE [LARGE SCALE GENOMIC DNA]</scope>
    <source>
        <strain evidence="5 6">DSM 45601</strain>
    </source>
</reference>
<keyword evidence="6" id="KW-1185">Reference proteome</keyword>
<dbReference type="PANTHER" id="PTHR48105">
    <property type="entry name" value="THIOREDOXIN REDUCTASE 1-RELATED-RELATED"/>
    <property type="match status" value="1"/>
</dbReference>
<dbReference type="PRINTS" id="PR00469">
    <property type="entry name" value="PNDRDTASEII"/>
</dbReference>
<gene>
    <name evidence="5" type="ORF">CLV72_104499</name>
</gene>
<sequence>MTERTEGARRYEVVVIGGGAAGLSGAMALARSRRSVLVVDAGRPRNAPAGHIHNYLGREGMPPEELLARGRAEVEGYGGEIVPGEVAAVERLDGGGFRVALADGTRVAADRLLVATGLADELPEVPGLAERWGRDVLHCPYCHGYEVRDQAIGILNTGPMTAHQVLLWRQLSADLTVFQHTGPEPSAEEREQYAARGVTLVEGEVARLEVTGDRLTGAVLADGRVVRCQALVVAPRFTARGGVLAGLGLRPTQQERDGHVIGEYIAADPTGATEVPGVWVAGNVASVTEQLVGAVTAGLRAGAMINGDLAAEETRRAVAARRAGFSARDESELTEQVLGDRRHGL</sequence>
<evidence type="ECO:0000256" key="1">
    <source>
        <dbReference type="ARBA" id="ARBA00022630"/>
    </source>
</evidence>
<dbReference type="EMBL" id="PVZC01000004">
    <property type="protein sequence ID" value="PRX98919.1"/>
    <property type="molecule type" value="Genomic_DNA"/>
</dbReference>
<feature type="domain" description="FAD/NAD(P)-binding" evidence="4">
    <location>
        <begin position="11"/>
        <end position="298"/>
    </location>
</feature>
<dbReference type="GO" id="GO:0004791">
    <property type="term" value="F:thioredoxin-disulfide reductase (NADPH) activity"/>
    <property type="evidence" value="ECO:0007669"/>
    <property type="project" value="UniProtKB-EC"/>
</dbReference>
<evidence type="ECO:0000256" key="3">
    <source>
        <dbReference type="ARBA" id="ARBA00048132"/>
    </source>
</evidence>
<proteinExistence type="predicted"/>
<keyword evidence="1" id="KW-0285">Flavoprotein</keyword>
<dbReference type="PRINTS" id="PR00368">
    <property type="entry name" value="FADPNR"/>
</dbReference>
<dbReference type="RefSeq" id="WP_106246528.1">
    <property type="nucleotide sequence ID" value="NZ_PVZC01000004.1"/>
</dbReference>
<protein>
    <submittedName>
        <fullName evidence="5">Thioredoxin reductase</fullName>
    </submittedName>
</protein>
<dbReference type="Proteomes" id="UP000237846">
    <property type="component" value="Unassembled WGS sequence"/>
</dbReference>